<evidence type="ECO:0000256" key="2">
    <source>
        <dbReference type="ARBA" id="ARBA00022490"/>
    </source>
</evidence>
<dbReference type="InterPro" id="IPR018316">
    <property type="entry name" value="Tubulin/FtsZ_2-layer-sand-dom"/>
</dbReference>
<dbReference type="InterPro" id="IPR024757">
    <property type="entry name" value="FtsZ_C"/>
</dbReference>
<comment type="subunit">
    <text evidence="5">Homodimer. Polymerizes to form a dynamic ring structure in a strictly GTP-dependent manner. Interacts directly with several other division proteins.</text>
</comment>
<dbReference type="PANTHER" id="PTHR30314">
    <property type="entry name" value="CELL DIVISION PROTEIN FTSZ-RELATED"/>
    <property type="match status" value="1"/>
</dbReference>
<dbReference type="SMART" id="SM00865">
    <property type="entry name" value="Tubulin_C"/>
    <property type="match status" value="1"/>
</dbReference>
<dbReference type="GO" id="GO:0003924">
    <property type="term" value="F:GTPase activity"/>
    <property type="evidence" value="ECO:0007669"/>
    <property type="project" value="UniProtKB-UniRule"/>
</dbReference>
<dbReference type="Proteomes" id="UP000199026">
    <property type="component" value="Unassembled WGS sequence"/>
</dbReference>
<dbReference type="SMART" id="SM00864">
    <property type="entry name" value="Tubulin"/>
    <property type="match status" value="1"/>
</dbReference>
<dbReference type="Pfam" id="PF00091">
    <property type="entry name" value="Tubulin"/>
    <property type="match status" value="1"/>
</dbReference>
<evidence type="ECO:0000256" key="4">
    <source>
        <dbReference type="ARBA" id="ARBA00023134"/>
    </source>
</evidence>
<dbReference type="SUPFAM" id="SSF55307">
    <property type="entry name" value="Tubulin C-terminal domain-like"/>
    <property type="match status" value="1"/>
</dbReference>
<dbReference type="InterPro" id="IPR000158">
    <property type="entry name" value="Cell_div_FtsZ"/>
</dbReference>
<dbReference type="InterPro" id="IPR037103">
    <property type="entry name" value="Tubulin/FtsZ-like_C"/>
</dbReference>
<evidence type="ECO:0000313" key="12">
    <source>
        <dbReference type="Proteomes" id="UP000199026"/>
    </source>
</evidence>
<dbReference type="GO" id="GO:0043093">
    <property type="term" value="P:FtsZ-dependent cytokinesis"/>
    <property type="evidence" value="ECO:0007669"/>
    <property type="project" value="UniProtKB-UniRule"/>
</dbReference>
<dbReference type="SUPFAM" id="SSF52490">
    <property type="entry name" value="Tubulin nucleotide-binding domain-like"/>
    <property type="match status" value="1"/>
</dbReference>
<feature type="binding site" evidence="5">
    <location>
        <position position="146"/>
    </location>
    <ligand>
        <name>GTP</name>
        <dbReference type="ChEBI" id="CHEBI:37565"/>
    </ligand>
</feature>
<dbReference type="GeneID" id="78124411"/>
<dbReference type="CDD" id="cd02201">
    <property type="entry name" value="FtsZ_type1"/>
    <property type="match status" value="1"/>
</dbReference>
<feature type="binding site" evidence="5">
    <location>
        <position position="142"/>
    </location>
    <ligand>
        <name>GTP</name>
        <dbReference type="ChEBI" id="CHEBI:37565"/>
    </ligand>
</feature>
<dbReference type="Gene3D" id="3.30.1330.20">
    <property type="entry name" value="Tubulin/FtsZ, C-terminal domain"/>
    <property type="match status" value="1"/>
</dbReference>
<dbReference type="PANTHER" id="PTHR30314:SF3">
    <property type="entry name" value="MITOCHONDRIAL DIVISION PROTEIN FSZA"/>
    <property type="match status" value="1"/>
</dbReference>
<keyword evidence="12" id="KW-1185">Reference proteome</keyword>
<evidence type="ECO:0000259" key="10">
    <source>
        <dbReference type="SMART" id="SM00865"/>
    </source>
</evidence>
<dbReference type="NCBIfam" id="TIGR00065">
    <property type="entry name" value="ftsZ"/>
    <property type="match status" value="1"/>
</dbReference>
<dbReference type="InterPro" id="IPR008280">
    <property type="entry name" value="Tub_FtsZ_C"/>
</dbReference>
<dbReference type="GO" id="GO:0005525">
    <property type="term" value="F:GTP binding"/>
    <property type="evidence" value="ECO:0007669"/>
    <property type="project" value="UniProtKB-UniRule"/>
</dbReference>
<feature type="binding site" evidence="5">
    <location>
        <begin position="24"/>
        <end position="28"/>
    </location>
    <ligand>
        <name>GTP</name>
        <dbReference type="ChEBI" id="CHEBI:37565"/>
    </ligand>
</feature>
<protein>
    <recommendedName>
        <fullName evidence="5 6">Cell division protein FtsZ</fullName>
    </recommendedName>
</protein>
<name>A0A1H3K6J6_9RHOB</name>
<evidence type="ECO:0000256" key="7">
    <source>
        <dbReference type="RuleBase" id="RU000631"/>
    </source>
</evidence>
<dbReference type="GO" id="GO:0051258">
    <property type="term" value="P:protein polymerization"/>
    <property type="evidence" value="ECO:0007669"/>
    <property type="project" value="UniProtKB-UniRule"/>
</dbReference>
<keyword evidence="2 5" id="KW-0963">Cytoplasm</keyword>
<dbReference type="PROSITE" id="PS01135">
    <property type="entry name" value="FTSZ_2"/>
    <property type="match status" value="1"/>
</dbReference>
<comment type="subcellular location">
    <subcellularLocation>
        <location evidence="5">Cytoplasm</location>
    </subcellularLocation>
    <text evidence="5">Assembles at midcell at the inner surface of the cytoplasmic membrane.</text>
</comment>
<dbReference type="OrthoDB" id="9813375at2"/>
<dbReference type="FunFam" id="3.40.50.1440:FF:000001">
    <property type="entry name" value="Cell division protein FtsZ"/>
    <property type="match status" value="1"/>
</dbReference>
<feature type="domain" description="Tubulin/FtsZ 2-layer sandwich" evidence="10">
    <location>
        <begin position="210"/>
        <end position="328"/>
    </location>
</feature>
<dbReference type="EMBL" id="FNPR01000002">
    <property type="protein sequence ID" value="SDY47134.1"/>
    <property type="molecule type" value="Genomic_DNA"/>
</dbReference>
<dbReference type="AlphaFoldDB" id="A0A1H3K6J6"/>
<keyword evidence="3 5" id="KW-0547">Nucleotide-binding</keyword>
<dbReference type="Pfam" id="PF12327">
    <property type="entry name" value="FtsZ_C"/>
    <property type="match status" value="1"/>
</dbReference>
<evidence type="ECO:0000256" key="6">
    <source>
        <dbReference type="NCBIfam" id="TIGR00065"/>
    </source>
</evidence>
<dbReference type="HAMAP" id="MF_00909">
    <property type="entry name" value="FtsZ"/>
    <property type="match status" value="1"/>
</dbReference>
<feature type="domain" description="Tubulin/FtsZ GTPase" evidence="9">
    <location>
        <begin position="16"/>
        <end position="208"/>
    </location>
</feature>
<accession>A0A1H3K6J6</accession>
<keyword evidence="5 7" id="KW-0717">Septation</keyword>
<evidence type="ECO:0000256" key="3">
    <source>
        <dbReference type="ARBA" id="ARBA00022741"/>
    </source>
</evidence>
<dbReference type="PRINTS" id="PR00423">
    <property type="entry name" value="CELLDVISFTSZ"/>
</dbReference>
<proteinExistence type="inferred from homology"/>
<dbReference type="GO" id="GO:0005737">
    <property type="term" value="C:cytoplasm"/>
    <property type="evidence" value="ECO:0007669"/>
    <property type="project" value="UniProtKB-SubCell"/>
</dbReference>
<dbReference type="InterPro" id="IPR036525">
    <property type="entry name" value="Tubulin/FtsZ_GTPase_sf"/>
</dbReference>
<dbReference type="InterPro" id="IPR045061">
    <property type="entry name" value="FtsZ/CetZ"/>
</dbReference>
<dbReference type="FunFam" id="3.30.1330.20:FF:000011">
    <property type="entry name" value="Cell division protein FtsZ"/>
    <property type="match status" value="1"/>
</dbReference>
<comment type="function">
    <text evidence="5 7">Essential cell division protein that forms a contractile ring structure (Z ring) at the future cell division site. The regulation of the ring assembly controls the timing and the location of cell division. One of the functions of the FtsZ ring is to recruit other cell division proteins to the septum to produce a new cell wall between the dividing cells. Binds GTP and shows GTPase activity.</text>
</comment>
<dbReference type="InterPro" id="IPR020805">
    <property type="entry name" value="Cell_div_FtsZ_CS"/>
</dbReference>
<sequence length="549" mass="58189">MTLNLTMPGQEDLKPRITVFGVGGAGGNAVNNMIDKELEGVDFVVANTDAQALQQSKSVSKVQLGIKVTEGLGAGAKATIGAAAAEESIEQIVDHLAGAHMCFITAGMGGGTGTGAAPIIAQAARELGVLTVGVVTKPFQFEGAKRMRQAEDGVEALQKVVDTLIIIPNQNLFRIATEKTTFSDAFSLADDVLYQGVKGVTDLMVRPGLINLDFADVRAVMDEMGKAMMGTGEADGEDRATQASEKAIANPLLDEISLRGAKGVLINITGGHDLTLFELDEAANRIREEVDPEANIIVGSTLDTTMDGKMRVSVVATGIDASEVRNELPVPRRSLAEPLRQKVAAEEAPVEPQEAAVAFTAAEPAVAAAPVERSLFEELPDAENAAAEEQMEDIFTPRRDAYEAPAASMVEDDLPPPAYQPQAAQRQETIDAAPEEFVAPRAPAPGTPSPEALARLRQAVHNNRPTQEADVPQAEEKPRFGINSLINRMTGHEQAQKPAAPQAAAPQQAPRPAAAARVQPQVSSAQPQQQPDADQERIEIPAFLRRQAN</sequence>
<keyword evidence="5 7" id="KW-0131">Cell cycle</keyword>
<evidence type="ECO:0000256" key="1">
    <source>
        <dbReference type="ARBA" id="ARBA00009690"/>
    </source>
</evidence>
<evidence type="ECO:0000256" key="5">
    <source>
        <dbReference type="HAMAP-Rule" id="MF_00909"/>
    </source>
</evidence>
<dbReference type="RefSeq" id="WP_089889971.1">
    <property type="nucleotide sequence ID" value="NZ_CALJFH010000025.1"/>
</dbReference>
<organism evidence="11 12">
    <name type="scientific">Lentibacter algarum</name>
    <dbReference type="NCBI Taxonomy" id="576131"/>
    <lineage>
        <taxon>Bacteria</taxon>
        <taxon>Pseudomonadati</taxon>
        <taxon>Pseudomonadota</taxon>
        <taxon>Alphaproteobacteria</taxon>
        <taxon>Rhodobacterales</taxon>
        <taxon>Roseobacteraceae</taxon>
        <taxon>Lentibacter</taxon>
    </lineage>
</organism>
<keyword evidence="4 5" id="KW-0342">GTP-binding</keyword>
<evidence type="ECO:0000256" key="8">
    <source>
        <dbReference type="SAM" id="MobiDB-lite"/>
    </source>
</evidence>
<dbReference type="InterPro" id="IPR003008">
    <property type="entry name" value="Tubulin_FtsZ_GTPase"/>
</dbReference>
<dbReference type="Gene3D" id="3.40.50.1440">
    <property type="entry name" value="Tubulin/FtsZ, GTPase domain"/>
    <property type="match status" value="1"/>
</dbReference>
<dbReference type="GO" id="GO:0032153">
    <property type="term" value="C:cell division site"/>
    <property type="evidence" value="ECO:0007669"/>
    <property type="project" value="UniProtKB-UniRule"/>
</dbReference>
<feature type="binding site" evidence="5">
    <location>
        <position position="190"/>
    </location>
    <ligand>
        <name>GTP</name>
        <dbReference type="ChEBI" id="CHEBI:37565"/>
    </ligand>
</feature>
<dbReference type="GO" id="GO:0000917">
    <property type="term" value="P:division septum assembly"/>
    <property type="evidence" value="ECO:0007669"/>
    <property type="project" value="UniProtKB-KW"/>
</dbReference>
<feature type="compositionally biased region" description="Low complexity" evidence="8">
    <location>
        <begin position="496"/>
        <end position="532"/>
    </location>
</feature>
<keyword evidence="5 7" id="KW-0132">Cell division</keyword>
<reference evidence="11 12" key="1">
    <citation type="submission" date="2016-10" db="EMBL/GenBank/DDBJ databases">
        <authorList>
            <person name="de Groot N.N."/>
        </authorList>
    </citation>
    <scope>NUCLEOTIDE SEQUENCE [LARGE SCALE GENOMIC DNA]</scope>
    <source>
        <strain evidence="11 12">DSM 24677</strain>
    </source>
</reference>
<feature type="region of interest" description="Disordered" evidence="8">
    <location>
        <begin position="439"/>
        <end position="549"/>
    </location>
</feature>
<feature type="binding site" evidence="5">
    <location>
        <begin position="111"/>
        <end position="113"/>
    </location>
    <ligand>
        <name>GTP</name>
        <dbReference type="ChEBI" id="CHEBI:37565"/>
    </ligand>
</feature>
<dbReference type="STRING" id="576131.SAMN05444486_102339"/>
<evidence type="ECO:0000259" key="9">
    <source>
        <dbReference type="SMART" id="SM00864"/>
    </source>
</evidence>
<evidence type="ECO:0000313" key="11">
    <source>
        <dbReference type="EMBL" id="SDY47134.1"/>
    </source>
</evidence>
<gene>
    <name evidence="5" type="primary">ftsZ</name>
    <name evidence="11" type="ORF">SAMN05444486_102339</name>
</gene>
<comment type="similarity">
    <text evidence="1 5 7">Belongs to the FtsZ family.</text>
</comment>